<dbReference type="InterPro" id="IPR000587">
    <property type="entry name" value="Creatinase_N"/>
</dbReference>
<dbReference type="InterPro" id="IPR050659">
    <property type="entry name" value="Peptidase_M24B"/>
</dbReference>
<protein>
    <recommendedName>
        <fullName evidence="1">Probable Xaa-Pro aminopeptidase P</fullName>
    </recommendedName>
</protein>
<dbReference type="Pfam" id="PF00557">
    <property type="entry name" value="Peptidase_M24"/>
    <property type="match status" value="1"/>
</dbReference>
<dbReference type="EMBL" id="CAUWAG010000007">
    <property type="protein sequence ID" value="CAJ2504904.1"/>
    <property type="molecule type" value="Genomic_DNA"/>
</dbReference>
<evidence type="ECO:0000313" key="6">
    <source>
        <dbReference type="Proteomes" id="UP001295740"/>
    </source>
</evidence>
<dbReference type="Gene3D" id="3.40.350.10">
    <property type="entry name" value="Creatinase/prolidase N-terminal domain"/>
    <property type="match status" value="1"/>
</dbReference>
<evidence type="ECO:0000313" key="5">
    <source>
        <dbReference type="EMBL" id="CAJ2504904.1"/>
    </source>
</evidence>
<evidence type="ECO:0000256" key="2">
    <source>
        <dbReference type="SAM" id="Phobius"/>
    </source>
</evidence>
<dbReference type="Proteomes" id="UP001295740">
    <property type="component" value="Unassembled WGS sequence"/>
</dbReference>
<gene>
    <name evidence="5" type="ORF">KHLLAP_LOCUS5372</name>
</gene>
<feature type="domain" description="Creatinase N-terminal" evidence="4">
    <location>
        <begin position="106"/>
        <end position="237"/>
    </location>
</feature>
<organism evidence="5 6">
    <name type="scientific">Anthostomella pinea</name>
    <dbReference type="NCBI Taxonomy" id="933095"/>
    <lineage>
        <taxon>Eukaryota</taxon>
        <taxon>Fungi</taxon>
        <taxon>Dikarya</taxon>
        <taxon>Ascomycota</taxon>
        <taxon>Pezizomycotina</taxon>
        <taxon>Sordariomycetes</taxon>
        <taxon>Xylariomycetidae</taxon>
        <taxon>Xylariales</taxon>
        <taxon>Xylariaceae</taxon>
        <taxon>Anthostomella</taxon>
    </lineage>
</organism>
<keyword evidence="2" id="KW-0472">Membrane</keyword>
<dbReference type="InterPro" id="IPR000994">
    <property type="entry name" value="Pept_M24"/>
</dbReference>
<comment type="caution">
    <text evidence="5">The sequence shown here is derived from an EMBL/GenBank/DDBJ whole genome shotgun (WGS) entry which is preliminary data.</text>
</comment>
<reference evidence="5" key="1">
    <citation type="submission" date="2023-10" db="EMBL/GenBank/DDBJ databases">
        <authorList>
            <person name="Hackl T."/>
        </authorList>
    </citation>
    <scope>NUCLEOTIDE SEQUENCE</scope>
</reference>
<feature type="transmembrane region" description="Helical" evidence="2">
    <location>
        <begin position="36"/>
        <end position="57"/>
    </location>
</feature>
<dbReference type="SUPFAM" id="SSF53092">
    <property type="entry name" value="Creatinase/prolidase N-terminal domain"/>
    <property type="match status" value="1"/>
</dbReference>
<dbReference type="AlphaFoldDB" id="A0AAI8YHG0"/>
<evidence type="ECO:0000256" key="1">
    <source>
        <dbReference type="ARBA" id="ARBA00020658"/>
    </source>
</evidence>
<keyword evidence="2" id="KW-0812">Transmembrane</keyword>
<dbReference type="InterPro" id="IPR036005">
    <property type="entry name" value="Creatinase/aminopeptidase-like"/>
</dbReference>
<dbReference type="PANTHER" id="PTHR46112">
    <property type="entry name" value="AMINOPEPTIDASE"/>
    <property type="match status" value="1"/>
</dbReference>
<dbReference type="InterPro" id="IPR029149">
    <property type="entry name" value="Creatin/AminoP/Spt16_N"/>
</dbReference>
<dbReference type="PANTHER" id="PTHR46112:SF2">
    <property type="entry name" value="XAA-PRO AMINOPEPTIDASE P-RELATED"/>
    <property type="match status" value="1"/>
</dbReference>
<proteinExistence type="predicted"/>
<name>A0AAI8YHG0_9PEZI</name>
<accession>A0AAI8YHG0</accession>
<sequence length="475" mass="50862">MTPGRHEKQALLAPREIDSSNAVNGKHSRRTRAQRGAIRVILQVLLPCFFLCAVALYCAFNLLGDDNDDEDPTSQTSLETCAWATLQSSIPLLSVAPIERAEFLARQHRLASALAEAGVDAFVAEPSASSAYYANISASFELSERPFLMLVGADGGFAYLVPQFETGRIAGLDMVFDGAKVIAWAEEESPYDALARETKFTKVMVDEHARYMIAAGLQAAGVAVVPMSETVQALRAVKTGAEIAILKGINAFTLNLIRSLQKCIVLGVTQETVLSSAQALFSRAGVGEGFWAIVLFGDQASAPHGGKYGKTLRDGEFVLIDIGSSLHGYGSDVTRTILPSGAKVSSHLTGIWETVKLAQSAGFDRMWPNETCSEVDAASRDVVAKAGYGPYYPHRLGHGLGLEMHEHPYLNGANSEKLKVGEVATNEPGIYVTTEQAGEVGKTTGFGVRLEDPILVTEKGGVPLTGRRALSPYDP</sequence>
<keyword evidence="2" id="KW-1133">Transmembrane helix</keyword>
<dbReference type="SUPFAM" id="SSF55920">
    <property type="entry name" value="Creatinase/aminopeptidase"/>
    <property type="match status" value="1"/>
</dbReference>
<keyword evidence="6" id="KW-1185">Reference proteome</keyword>
<feature type="domain" description="Peptidase M24" evidence="3">
    <location>
        <begin position="258"/>
        <end position="458"/>
    </location>
</feature>
<dbReference type="Gene3D" id="3.90.230.10">
    <property type="entry name" value="Creatinase/methionine aminopeptidase superfamily"/>
    <property type="match status" value="1"/>
</dbReference>
<evidence type="ECO:0000259" key="4">
    <source>
        <dbReference type="Pfam" id="PF01321"/>
    </source>
</evidence>
<evidence type="ECO:0000259" key="3">
    <source>
        <dbReference type="Pfam" id="PF00557"/>
    </source>
</evidence>
<dbReference type="Pfam" id="PF01321">
    <property type="entry name" value="Creatinase_N"/>
    <property type="match status" value="1"/>
</dbReference>